<dbReference type="RefSeq" id="WP_053331675.1">
    <property type="nucleotide sequence ID" value="NZ_CCEJ010000001.1"/>
</dbReference>
<keyword evidence="4" id="KW-0145">Chemotaxis</keyword>
<dbReference type="eggNOG" id="COG0840">
    <property type="taxonomic scope" value="Bacteria"/>
</dbReference>
<reference evidence="14" key="2">
    <citation type="submission" date="2014-09" db="EMBL/GenBank/DDBJ databases">
        <title>Criblamydia sequanensis harbors a mega-plasmid encoding arsenite resistance.</title>
        <authorList>
            <person name="Bertelli C."/>
            <person name="Goesmann A."/>
            <person name="Greub G."/>
        </authorList>
    </citation>
    <scope>NUCLEOTIDE SEQUENCE [LARGE SCALE GENOMIC DNA]</scope>
    <source>
        <strain evidence="14">CRIB-18</strain>
    </source>
</reference>
<keyword evidence="15" id="KW-1185">Reference proteome</keyword>
<evidence type="ECO:0000256" key="11">
    <source>
        <dbReference type="SAM" id="Phobius"/>
    </source>
</evidence>
<dbReference type="PANTHER" id="PTHR32089">
    <property type="entry name" value="METHYL-ACCEPTING CHEMOTAXIS PROTEIN MCPB"/>
    <property type="match status" value="1"/>
</dbReference>
<dbReference type="Pfam" id="PF02203">
    <property type="entry name" value="TarH"/>
    <property type="match status" value="1"/>
</dbReference>
<dbReference type="STRING" id="1437425.CSEC_0335"/>
<dbReference type="InterPro" id="IPR004089">
    <property type="entry name" value="MCPsignal_dom"/>
</dbReference>
<gene>
    <name evidence="14" type="primary">mcpA</name>
    <name evidence="14" type="ORF">CSEC_0335</name>
</gene>
<sequence length="604" mass="66566">MFNNLTITTRLYLLAGIMILTILINIAIAYLGFATTENEIARMYRGGIKDSNFISDMKDEFRYNILDAAKQLEEGKITSAEALEKIKKADIRISDLWETYLSNLKKENDPMKDSPTIDKINILFKENKNLLANIQEITKKGSKEELSAYYTKDLYPYYLNLDQQLSFLLDEHLKETSSDYVIANKNIQSEKNIILFVFLISLLLASILGFYIAKSISTPLKAAVHEINKLAAGNTSLELQDFSKNEIGSLMKAIQKMVISSKKMAETLENVSQGNLDVETEIRSKDDTLGKALNFMKDNLRKIVGNIQTEVSALSSSSEEILASVSQASAGTAETAAAVTETTTTMEELRQTAQLSAEKAKDVLVNVEGTLDTVNTSDALLQSTILDMHQINEKMKSISDGIIRLSEHNQVIGQINDTVNDIAEQSNLLAVNAAIEAAKAGEQGKSFNVVAQEIRMLAEQSKNATIQIKTILNDIQNSTSHAVLATEQGSKAVDKGLSQALITSQSMEVLKKSMEEVAQAAKQIDISSGQQFIGIDQVAVAINNINDASKGHVRHMKQIEDSAFSLNDIGKSLKDIVDQYKLEAATPKNSKLGKVKKKYENESL</sequence>
<dbReference type="AlphaFoldDB" id="A0A090DW98"/>
<keyword evidence="8 10" id="KW-0807">Transducer</keyword>
<dbReference type="PROSITE" id="PS50111">
    <property type="entry name" value="CHEMOTAXIS_TRANSDUC_2"/>
    <property type="match status" value="1"/>
</dbReference>
<evidence type="ECO:0000259" key="13">
    <source>
        <dbReference type="PROSITE" id="PS50885"/>
    </source>
</evidence>
<evidence type="ECO:0000256" key="7">
    <source>
        <dbReference type="ARBA" id="ARBA00023136"/>
    </source>
</evidence>
<evidence type="ECO:0000256" key="2">
    <source>
        <dbReference type="ARBA" id="ARBA00022475"/>
    </source>
</evidence>
<name>A0A090DW98_9BACT</name>
<evidence type="ECO:0000256" key="3">
    <source>
        <dbReference type="ARBA" id="ARBA00022481"/>
    </source>
</evidence>
<keyword evidence="5 11" id="KW-0812">Transmembrane</keyword>
<keyword evidence="7 11" id="KW-0472">Membrane</keyword>
<dbReference type="GO" id="GO:0007165">
    <property type="term" value="P:signal transduction"/>
    <property type="evidence" value="ECO:0007669"/>
    <property type="project" value="UniProtKB-KW"/>
</dbReference>
<dbReference type="Pfam" id="PF00672">
    <property type="entry name" value="HAMP"/>
    <property type="match status" value="1"/>
</dbReference>
<dbReference type="CDD" id="cd06225">
    <property type="entry name" value="HAMP"/>
    <property type="match status" value="2"/>
</dbReference>
<dbReference type="GO" id="GO:0005886">
    <property type="term" value="C:plasma membrane"/>
    <property type="evidence" value="ECO:0007669"/>
    <property type="project" value="UniProtKB-SubCell"/>
</dbReference>
<feature type="transmembrane region" description="Helical" evidence="11">
    <location>
        <begin position="12"/>
        <end position="33"/>
    </location>
</feature>
<dbReference type="PANTHER" id="PTHR32089:SF112">
    <property type="entry name" value="LYSOZYME-LIKE PROTEIN-RELATED"/>
    <property type="match status" value="1"/>
</dbReference>
<evidence type="ECO:0000256" key="4">
    <source>
        <dbReference type="ARBA" id="ARBA00022500"/>
    </source>
</evidence>
<dbReference type="Gene3D" id="6.10.340.10">
    <property type="match status" value="1"/>
</dbReference>
<dbReference type="Gene3D" id="1.10.287.950">
    <property type="entry name" value="Methyl-accepting chemotaxis protein"/>
    <property type="match status" value="1"/>
</dbReference>
<dbReference type="OrthoDB" id="176689at2"/>
<proteinExistence type="inferred from homology"/>
<comment type="similarity">
    <text evidence="9">Belongs to the methyl-accepting chemotaxis (MCP) protein family.</text>
</comment>
<feature type="domain" description="Methyl-accepting transducer" evidence="12">
    <location>
        <begin position="310"/>
        <end position="546"/>
    </location>
</feature>
<organism evidence="14 15">
    <name type="scientific">Candidatus Criblamydia sequanensis CRIB-18</name>
    <dbReference type="NCBI Taxonomy" id="1437425"/>
    <lineage>
        <taxon>Bacteria</taxon>
        <taxon>Pseudomonadati</taxon>
        <taxon>Chlamydiota</taxon>
        <taxon>Chlamydiia</taxon>
        <taxon>Parachlamydiales</taxon>
        <taxon>Candidatus Criblamydiaceae</taxon>
        <taxon>Candidatus Criblamydia</taxon>
    </lineage>
</organism>
<dbReference type="SMART" id="SM00283">
    <property type="entry name" value="MA"/>
    <property type="match status" value="1"/>
</dbReference>
<dbReference type="InterPro" id="IPR003660">
    <property type="entry name" value="HAMP_dom"/>
</dbReference>
<dbReference type="Pfam" id="PF00015">
    <property type="entry name" value="MCPsignal"/>
    <property type="match status" value="1"/>
</dbReference>
<evidence type="ECO:0000256" key="5">
    <source>
        <dbReference type="ARBA" id="ARBA00022692"/>
    </source>
</evidence>
<dbReference type="SUPFAM" id="SSF58104">
    <property type="entry name" value="Methyl-accepting chemotaxis protein (MCP) signaling domain"/>
    <property type="match status" value="1"/>
</dbReference>
<evidence type="ECO:0000313" key="15">
    <source>
        <dbReference type="Proteomes" id="UP000031552"/>
    </source>
</evidence>
<comment type="caution">
    <text evidence="14">The sequence shown here is derived from an EMBL/GenBank/DDBJ whole genome shotgun (WGS) entry which is preliminary data.</text>
</comment>
<dbReference type="Proteomes" id="UP000031552">
    <property type="component" value="Unassembled WGS sequence"/>
</dbReference>
<evidence type="ECO:0000256" key="8">
    <source>
        <dbReference type="ARBA" id="ARBA00023224"/>
    </source>
</evidence>
<evidence type="ECO:0000256" key="10">
    <source>
        <dbReference type="PROSITE-ProRule" id="PRU00284"/>
    </source>
</evidence>
<dbReference type="SUPFAM" id="SSF158472">
    <property type="entry name" value="HAMP domain-like"/>
    <property type="match status" value="1"/>
</dbReference>
<keyword evidence="6 11" id="KW-1133">Transmembrane helix</keyword>
<evidence type="ECO:0000259" key="12">
    <source>
        <dbReference type="PROSITE" id="PS50111"/>
    </source>
</evidence>
<comment type="subcellular location">
    <subcellularLocation>
        <location evidence="1">Cell membrane</location>
        <topology evidence="1">Multi-pass membrane protein</topology>
    </subcellularLocation>
</comment>
<evidence type="ECO:0000256" key="6">
    <source>
        <dbReference type="ARBA" id="ARBA00022989"/>
    </source>
</evidence>
<evidence type="ECO:0000256" key="9">
    <source>
        <dbReference type="ARBA" id="ARBA00029447"/>
    </source>
</evidence>
<evidence type="ECO:0000256" key="1">
    <source>
        <dbReference type="ARBA" id="ARBA00004651"/>
    </source>
</evidence>
<evidence type="ECO:0000313" key="14">
    <source>
        <dbReference type="EMBL" id="CDR33174.1"/>
    </source>
</evidence>
<reference evidence="14" key="1">
    <citation type="submission" date="2013-12" db="EMBL/GenBank/DDBJ databases">
        <authorList>
            <person name="Linke B."/>
        </authorList>
    </citation>
    <scope>NUCLEOTIDE SEQUENCE [LARGE SCALE GENOMIC DNA]</scope>
    <source>
        <strain evidence="14">CRIB-18</strain>
    </source>
</reference>
<dbReference type="InterPro" id="IPR003122">
    <property type="entry name" value="Tar_rcpt_lig-bd"/>
</dbReference>
<accession>A0A090DW98</accession>
<protein>
    <submittedName>
        <fullName evidence="14">Methyl-accepting chemotaxis protein</fullName>
    </submittedName>
</protein>
<keyword evidence="3" id="KW-0488">Methylation</keyword>
<feature type="domain" description="HAMP" evidence="13">
    <location>
        <begin position="214"/>
        <end position="266"/>
    </location>
</feature>
<dbReference type="GO" id="GO:0006935">
    <property type="term" value="P:chemotaxis"/>
    <property type="evidence" value="ECO:0007669"/>
    <property type="project" value="UniProtKB-KW"/>
</dbReference>
<dbReference type="PROSITE" id="PS50885">
    <property type="entry name" value="HAMP"/>
    <property type="match status" value="1"/>
</dbReference>
<feature type="transmembrane region" description="Helical" evidence="11">
    <location>
        <begin position="193"/>
        <end position="213"/>
    </location>
</feature>
<keyword evidence="2" id="KW-1003">Cell membrane</keyword>
<dbReference type="EMBL" id="CCEJ010000001">
    <property type="protein sequence ID" value="CDR33174.1"/>
    <property type="molecule type" value="Genomic_DNA"/>
</dbReference>